<proteinExistence type="predicted"/>
<gene>
    <name evidence="1" type="ORF">HMI49_14320</name>
</gene>
<sequence>MAMRIHHTAALLAGLLLSGCQSGGGGQTRREYQQTMDSGTNACRHNPAYCADMAMSSGVRATAQAGASLAGALRVMDAAAEARLRELLTKCATQADLEVNLRTFDGRTPTEQQCQEQVGTDAKGKPITRAMQLGQEKHVAAFQCVQARLSIERPGGFSLEQRYRYDRETGVLELITASEEQALLRSGRTSQLRGTLVPDVVIHSGDPLRAEGVYDFKFPCPTGGRANWYKYPEGHPFAGLRQGDVYESALKTGVFRVVPILGVF</sequence>
<evidence type="ECO:0000313" key="2">
    <source>
        <dbReference type="Proteomes" id="UP000563426"/>
    </source>
</evidence>
<dbReference type="PROSITE" id="PS51257">
    <property type="entry name" value="PROKAR_LIPOPROTEIN"/>
    <property type="match status" value="1"/>
</dbReference>
<dbReference type="AlphaFoldDB" id="A0A7Y4KIE7"/>
<evidence type="ECO:0000313" key="1">
    <source>
        <dbReference type="EMBL" id="NOK34375.1"/>
    </source>
</evidence>
<accession>A0A7Y4KIE7</accession>
<comment type="caution">
    <text evidence="1">The sequence shown here is derived from an EMBL/GenBank/DDBJ whole genome shotgun (WGS) entry which is preliminary data.</text>
</comment>
<keyword evidence="2" id="KW-1185">Reference proteome</keyword>
<organism evidence="1 2">
    <name type="scientific">Corallococcus exercitus</name>
    <dbReference type="NCBI Taxonomy" id="2316736"/>
    <lineage>
        <taxon>Bacteria</taxon>
        <taxon>Pseudomonadati</taxon>
        <taxon>Myxococcota</taxon>
        <taxon>Myxococcia</taxon>
        <taxon>Myxococcales</taxon>
        <taxon>Cystobacterineae</taxon>
        <taxon>Myxococcaceae</taxon>
        <taxon>Corallococcus</taxon>
    </lineage>
</organism>
<name>A0A7Y4KIE7_9BACT</name>
<dbReference type="Proteomes" id="UP000563426">
    <property type="component" value="Unassembled WGS sequence"/>
</dbReference>
<protein>
    <recommendedName>
        <fullName evidence="3">Lipoprotein</fullName>
    </recommendedName>
</protein>
<evidence type="ECO:0008006" key="3">
    <source>
        <dbReference type="Google" id="ProtNLM"/>
    </source>
</evidence>
<dbReference type="EMBL" id="JABFJV010000067">
    <property type="protein sequence ID" value="NOK34375.1"/>
    <property type="molecule type" value="Genomic_DNA"/>
</dbReference>
<dbReference type="RefSeq" id="WP_171435374.1">
    <property type="nucleotide sequence ID" value="NZ_JABFJV010000067.1"/>
</dbReference>
<reference evidence="1 2" key="1">
    <citation type="submission" date="2020-05" db="EMBL/GenBank/DDBJ databases">
        <authorList>
            <person name="Whitworth D."/>
        </authorList>
    </citation>
    <scope>NUCLEOTIDE SEQUENCE [LARGE SCALE GENOMIC DNA]</scope>
    <source>
        <strain evidence="1 2">AB043B</strain>
    </source>
</reference>